<protein>
    <recommendedName>
        <fullName evidence="4">Transposase</fullName>
    </recommendedName>
</protein>
<evidence type="ECO:0000313" key="3">
    <source>
        <dbReference type="Proteomes" id="UP000675880"/>
    </source>
</evidence>
<dbReference type="Proteomes" id="UP000675880">
    <property type="component" value="Unassembled WGS sequence"/>
</dbReference>
<evidence type="ECO:0000256" key="1">
    <source>
        <dbReference type="SAM" id="MobiDB-lite"/>
    </source>
</evidence>
<proteinExistence type="predicted"/>
<comment type="caution">
    <text evidence="2">The sequence shown here is derived from an EMBL/GenBank/DDBJ whole genome shotgun (WGS) entry which is preliminary data.</text>
</comment>
<name>A0ABN7MAS7_9BACT</name>
<dbReference type="EMBL" id="CAJNBJ010000018">
    <property type="protein sequence ID" value="CAE6790102.1"/>
    <property type="molecule type" value="Genomic_DNA"/>
</dbReference>
<feature type="region of interest" description="Disordered" evidence="1">
    <location>
        <begin position="110"/>
        <end position="133"/>
    </location>
</feature>
<gene>
    <name evidence="2" type="ORF">NSPZN2_50304</name>
</gene>
<evidence type="ECO:0008006" key="4">
    <source>
        <dbReference type="Google" id="ProtNLM"/>
    </source>
</evidence>
<dbReference type="RefSeq" id="WP_213043864.1">
    <property type="nucleotide sequence ID" value="NZ_CAJNBJ010000018.1"/>
</dbReference>
<organism evidence="2 3">
    <name type="scientific">Nitrospira defluvii</name>
    <dbReference type="NCBI Taxonomy" id="330214"/>
    <lineage>
        <taxon>Bacteria</taxon>
        <taxon>Pseudomonadati</taxon>
        <taxon>Nitrospirota</taxon>
        <taxon>Nitrospiria</taxon>
        <taxon>Nitrospirales</taxon>
        <taxon>Nitrospiraceae</taxon>
        <taxon>Nitrospira</taxon>
    </lineage>
</organism>
<reference evidence="2 3" key="1">
    <citation type="submission" date="2021-02" db="EMBL/GenBank/DDBJ databases">
        <authorList>
            <person name="Han P."/>
        </authorList>
    </citation>
    <scope>NUCLEOTIDE SEQUENCE [LARGE SCALE GENOMIC DNA]</scope>
    <source>
        <strain evidence="2">Candidatus Nitrospira sp. ZN2</strain>
    </source>
</reference>
<feature type="compositionally biased region" description="Basic and acidic residues" evidence="1">
    <location>
        <begin position="122"/>
        <end position="133"/>
    </location>
</feature>
<sequence length="133" mass="14826">MHRVRRRLIGARTALVNQIRGLVAEYGVLVPQQVSSLRRTLPRLVEDLTNDLTPLARTTFTALSEELRAVDVRGTTVDRELKEYCAQDERCQRGVGVEASGVGRYFSKSHDSFGEVGAGRNTTDRGERLLSPQ</sequence>
<accession>A0ABN7MAS7</accession>
<evidence type="ECO:0000313" key="2">
    <source>
        <dbReference type="EMBL" id="CAE6790102.1"/>
    </source>
</evidence>
<keyword evidence="3" id="KW-1185">Reference proteome</keyword>